<evidence type="ECO:0000313" key="3">
    <source>
        <dbReference type="EMBL" id="SFZ84736.1"/>
    </source>
</evidence>
<feature type="region of interest" description="Disordered" evidence="1">
    <location>
        <begin position="1"/>
        <end position="209"/>
    </location>
</feature>
<dbReference type="Proteomes" id="UP000183447">
    <property type="component" value="Unassembled WGS sequence"/>
</dbReference>
<feature type="domain" description="DUF559" evidence="2">
    <location>
        <begin position="202"/>
        <end position="302"/>
    </location>
</feature>
<keyword evidence="3" id="KW-0255">Endonuclease</keyword>
<dbReference type="SUPFAM" id="SSF52980">
    <property type="entry name" value="Restriction endonuclease-like"/>
    <property type="match status" value="1"/>
</dbReference>
<feature type="compositionally biased region" description="Low complexity" evidence="1">
    <location>
        <begin position="128"/>
        <end position="137"/>
    </location>
</feature>
<dbReference type="Pfam" id="PF04480">
    <property type="entry name" value="DUF559"/>
    <property type="match status" value="1"/>
</dbReference>
<dbReference type="STRING" id="665118.SAMN02983003_2185"/>
<dbReference type="AlphaFoldDB" id="A0A1K2HZS0"/>
<evidence type="ECO:0000313" key="4">
    <source>
        <dbReference type="Proteomes" id="UP000183447"/>
    </source>
</evidence>
<dbReference type="EMBL" id="FPKU01000002">
    <property type="protein sequence ID" value="SFZ84736.1"/>
    <property type="molecule type" value="Genomic_DNA"/>
</dbReference>
<accession>A0A1K2HZS0</accession>
<evidence type="ECO:0000256" key="1">
    <source>
        <dbReference type="SAM" id="MobiDB-lite"/>
    </source>
</evidence>
<sequence length="335" mass="35483">MSDEGPSPPQPAPTLSPQGRGSPGSVVPKAPSENPAALQYPPAPEAAPTSPLRGEVAAQRRVRGSDSQLTPPSSRAAEPAQPRISESRTSEPLTPTLSPEGRGSAGTEVPKTPSETPAVPTPTPAPEVAPTSPLRGEVAAERRGRGSDSPPMPPSHRDTESALSPADGTREPDPLTPTLSPEGRGGADTKVPLRKKRAPNPQTQRARALRSWMTDAEARLWFHLRNRRLGGWKFVRQLPIGPYFADFACRDAMLVVEADGSHHDAERDERRDAAIAAAGYRIVRLYNRDILANTPTVLDHILGAAGSIVPSPRRGEGQGEGSSGAVQSQSVEPHP</sequence>
<reference evidence="3 4" key="1">
    <citation type="submission" date="2016-11" db="EMBL/GenBank/DDBJ databases">
        <authorList>
            <person name="Jaros S."/>
            <person name="Januszkiewicz K."/>
            <person name="Wedrychowicz H."/>
        </authorList>
    </citation>
    <scope>NUCLEOTIDE SEQUENCE [LARGE SCALE GENOMIC DNA]</scope>
    <source>
        <strain evidence="3 4">ATCC 23634</strain>
    </source>
</reference>
<keyword evidence="4" id="KW-1185">Reference proteome</keyword>
<dbReference type="Gene3D" id="3.40.960.10">
    <property type="entry name" value="VSR Endonuclease"/>
    <property type="match status" value="1"/>
</dbReference>
<name>A0A1K2HZS0_9HYPH</name>
<proteinExistence type="predicted"/>
<dbReference type="CDD" id="cd01038">
    <property type="entry name" value="Endonuclease_DUF559"/>
    <property type="match status" value="1"/>
</dbReference>
<dbReference type="GO" id="GO:0004519">
    <property type="term" value="F:endonuclease activity"/>
    <property type="evidence" value="ECO:0007669"/>
    <property type="project" value="UniProtKB-KW"/>
</dbReference>
<dbReference type="InterPro" id="IPR047216">
    <property type="entry name" value="Endonuclease_DUF559_bact"/>
</dbReference>
<feature type="region of interest" description="Disordered" evidence="1">
    <location>
        <begin position="309"/>
        <end position="335"/>
    </location>
</feature>
<dbReference type="PANTHER" id="PTHR38590:SF1">
    <property type="entry name" value="BLL0828 PROTEIN"/>
    <property type="match status" value="1"/>
</dbReference>
<gene>
    <name evidence="3" type="ORF">SAMN02983003_2185</name>
</gene>
<feature type="compositionally biased region" description="Pro residues" evidence="1">
    <location>
        <begin position="1"/>
        <end position="14"/>
    </location>
</feature>
<dbReference type="PANTHER" id="PTHR38590">
    <property type="entry name" value="BLL0828 PROTEIN"/>
    <property type="match status" value="1"/>
</dbReference>
<organism evidence="3 4">
    <name type="scientific">Devosia enhydra</name>
    <dbReference type="NCBI Taxonomy" id="665118"/>
    <lineage>
        <taxon>Bacteria</taxon>
        <taxon>Pseudomonadati</taxon>
        <taxon>Pseudomonadota</taxon>
        <taxon>Alphaproteobacteria</taxon>
        <taxon>Hyphomicrobiales</taxon>
        <taxon>Devosiaceae</taxon>
        <taxon>Devosia</taxon>
    </lineage>
</organism>
<feature type="compositionally biased region" description="Low complexity" evidence="1">
    <location>
        <begin position="323"/>
        <end position="335"/>
    </location>
</feature>
<keyword evidence="3" id="KW-0540">Nuclease</keyword>
<evidence type="ECO:0000259" key="2">
    <source>
        <dbReference type="Pfam" id="PF04480"/>
    </source>
</evidence>
<protein>
    <submittedName>
        <fullName evidence="3">Very-short-patch-repair endonuclease</fullName>
    </submittedName>
</protein>
<keyword evidence="3" id="KW-0378">Hydrolase</keyword>
<dbReference type="InterPro" id="IPR011335">
    <property type="entry name" value="Restrct_endonuc-II-like"/>
</dbReference>
<dbReference type="InterPro" id="IPR007569">
    <property type="entry name" value="DUF559"/>
</dbReference>